<proteinExistence type="predicted"/>
<dbReference type="AlphaFoldDB" id="A0AAD8EAH4"/>
<reference evidence="1" key="1">
    <citation type="journal article" date="2023" name="IScience">
        <title>Live-bearing cockroach genome reveals convergent evolutionary mechanisms linked to viviparity in insects and beyond.</title>
        <authorList>
            <person name="Fouks B."/>
            <person name="Harrison M.C."/>
            <person name="Mikhailova A.A."/>
            <person name="Marchal E."/>
            <person name="English S."/>
            <person name="Carruthers M."/>
            <person name="Jennings E.C."/>
            <person name="Chiamaka E.L."/>
            <person name="Frigard R.A."/>
            <person name="Pippel M."/>
            <person name="Attardo G.M."/>
            <person name="Benoit J.B."/>
            <person name="Bornberg-Bauer E."/>
            <person name="Tobe S.S."/>
        </authorList>
    </citation>
    <scope>NUCLEOTIDE SEQUENCE</scope>
    <source>
        <strain evidence="1">Stay&amp;Tobe</strain>
    </source>
</reference>
<protein>
    <submittedName>
        <fullName evidence="1">Uncharacterized protein</fullName>
    </submittedName>
</protein>
<evidence type="ECO:0000313" key="1">
    <source>
        <dbReference type="EMBL" id="KAJ9583345.1"/>
    </source>
</evidence>
<feature type="non-terminal residue" evidence="1">
    <location>
        <position position="1"/>
    </location>
</feature>
<accession>A0AAD8EAH4</accession>
<name>A0AAD8EAH4_DIPPU</name>
<comment type="caution">
    <text evidence="1">The sequence shown here is derived from an EMBL/GenBank/DDBJ whole genome shotgun (WGS) entry which is preliminary data.</text>
</comment>
<evidence type="ECO:0000313" key="2">
    <source>
        <dbReference type="Proteomes" id="UP001233999"/>
    </source>
</evidence>
<reference evidence="1" key="2">
    <citation type="submission" date="2023-05" db="EMBL/GenBank/DDBJ databases">
        <authorList>
            <person name="Fouks B."/>
        </authorList>
    </citation>
    <scope>NUCLEOTIDE SEQUENCE</scope>
    <source>
        <strain evidence="1">Stay&amp;Tobe</strain>
        <tissue evidence="1">Testes</tissue>
    </source>
</reference>
<feature type="non-terminal residue" evidence="1">
    <location>
        <position position="102"/>
    </location>
</feature>
<gene>
    <name evidence="1" type="ORF">L9F63_022307</name>
</gene>
<sequence length="102" mass="11439">RSIEKIERVLSVYVQGKLVNKLGPTQGIDAKMQNIGLCMHGHSSLSAILFFELERVALYHVSKTVVAFTMANIFKLSSFPSMHVVGLVSRRLTSMPTYKQQE</sequence>
<organism evidence="1 2">
    <name type="scientific">Diploptera punctata</name>
    <name type="common">Pacific beetle cockroach</name>
    <dbReference type="NCBI Taxonomy" id="6984"/>
    <lineage>
        <taxon>Eukaryota</taxon>
        <taxon>Metazoa</taxon>
        <taxon>Ecdysozoa</taxon>
        <taxon>Arthropoda</taxon>
        <taxon>Hexapoda</taxon>
        <taxon>Insecta</taxon>
        <taxon>Pterygota</taxon>
        <taxon>Neoptera</taxon>
        <taxon>Polyneoptera</taxon>
        <taxon>Dictyoptera</taxon>
        <taxon>Blattodea</taxon>
        <taxon>Blaberoidea</taxon>
        <taxon>Blaberidae</taxon>
        <taxon>Diplopterinae</taxon>
        <taxon>Diploptera</taxon>
    </lineage>
</organism>
<keyword evidence="2" id="KW-1185">Reference proteome</keyword>
<dbReference type="EMBL" id="JASPKZ010007614">
    <property type="protein sequence ID" value="KAJ9583345.1"/>
    <property type="molecule type" value="Genomic_DNA"/>
</dbReference>
<dbReference type="Proteomes" id="UP001233999">
    <property type="component" value="Unassembled WGS sequence"/>
</dbReference>